<name>A0A5A7UJ91_CUCMM</name>
<sequence>MDQRCFVILCHLLRTIDGLTSTEVVDVEDMVEMFLHILAHDMKNRVTQREFMRLGETISHHFNMVLLAIIQLQDKLLKKPQSVSNDCTDQRWRWFEVHISLQLRTSTPTTFDLVSNHQICIAELPGGLDGTYIKVNVPESDRAR</sequence>
<dbReference type="OrthoDB" id="1740061at2759"/>
<feature type="chain" id="PRO_5022696363" evidence="1">
    <location>
        <begin position="19"/>
        <end position="144"/>
    </location>
</feature>
<evidence type="ECO:0000259" key="2">
    <source>
        <dbReference type="Pfam" id="PF26138"/>
    </source>
</evidence>
<dbReference type="InterPro" id="IPR058353">
    <property type="entry name" value="DUF8040"/>
</dbReference>
<organism evidence="3 4">
    <name type="scientific">Cucumis melo var. makuwa</name>
    <name type="common">Oriental melon</name>
    <dbReference type="NCBI Taxonomy" id="1194695"/>
    <lineage>
        <taxon>Eukaryota</taxon>
        <taxon>Viridiplantae</taxon>
        <taxon>Streptophyta</taxon>
        <taxon>Embryophyta</taxon>
        <taxon>Tracheophyta</taxon>
        <taxon>Spermatophyta</taxon>
        <taxon>Magnoliopsida</taxon>
        <taxon>eudicotyledons</taxon>
        <taxon>Gunneridae</taxon>
        <taxon>Pentapetalae</taxon>
        <taxon>rosids</taxon>
        <taxon>fabids</taxon>
        <taxon>Cucurbitales</taxon>
        <taxon>Cucurbitaceae</taxon>
        <taxon>Benincaseae</taxon>
        <taxon>Cucumis</taxon>
    </lineage>
</organism>
<dbReference type="EMBL" id="SSTE01008633">
    <property type="protein sequence ID" value="KAA0055058.1"/>
    <property type="molecule type" value="Genomic_DNA"/>
</dbReference>
<accession>A0A5A7UJ91</accession>
<gene>
    <name evidence="3" type="ORF">E6C27_scaffold43052G002300</name>
</gene>
<dbReference type="Proteomes" id="UP000321393">
    <property type="component" value="Unassembled WGS sequence"/>
</dbReference>
<proteinExistence type="predicted"/>
<feature type="signal peptide" evidence="1">
    <location>
        <begin position="1"/>
        <end position="18"/>
    </location>
</feature>
<evidence type="ECO:0000313" key="4">
    <source>
        <dbReference type="Proteomes" id="UP000321393"/>
    </source>
</evidence>
<dbReference type="InterPro" id="IPR045249">
    <property type="entry name" value="HARBI1-like"/>
</dbReference>
<dbReference type="Pfam" id="PF26138">
    <property type="entry name" value="DUF8040"/>
    <property type="match status" value="1"/>
</dbReference>
<evidence type="ECO:0000313" key="3">
    <source>
        <dbReference type="EMBL" id="KAA0055058.1"/>
    </source>
</evidence>
<dbReference type="PANTHER" id="PTHR22930">
    <property type="match status" value="1"/>
</dbReference>
<comment type="caution">
    <text evidence="3">The sequence shown here is derived from an EMBL/GenBank/DDBJ whole genome shotgun (WGS) entry which is preliminary data.</text>
</comment>
<feature type="domain" description="DUF8040" evidence="2">
    <location>
        <begin position="1"/>
        <end position="70"/>
    </location>
</feature>
<dbReference type="PANTHER" id="PTHR22930:SF293">
    <property type="entry name" value="PROTEIN ALP1-LIKE"/>
    <property type="match status" value="1"/>
</dbReference>
<protein>
    <submittedName>
        <fullName evidence="3">Nuclease HARBI1</fullName>
    </submittedName>
</protein>
<reference evidence="3 4" key="1">
    <citation type="submission" date="2019-08" db="EMBL/GenBank/DDBJ databases">
        <title>Draft genome sequences of two oriental melons (Cucumis melo L. var makuwa).</title>
        <authorList>
            <person name="Kwon S.-Y."/>
        </authorList>
    </citation>
    <scope>NUCLEOTIDE SEQUENCE [LARGE SCALE GENOMIC DNA]</scope>
    <source>
        <strain evidence="4">cv. SW 3</strain>
        <tissue evidence="3">Leaf</tissue>
    </source>
</reference>
<keyword evidence="1" id="KW-0732">Signal</keyword>
<dbReference type="AlphaFoldDB" id="A0A5A7UJ91"/>
<evidence type="ECO:0000256" key="1">
    <source>
        <dbReference type="SAM" id="SignalP"/>
    </source>
</evidence>
<dbReference type="STRING" id="1194695.A0A5A7UJ91"/>